<name>A0A9N9BSS3_9GLOM</name>
<dbReference type="EMBL" id="CAJVPL010001500">
    <property type="protein sequence ID" value="CAG8574040.1"/>
    <property type="molecule type" value="Genomic_DNA"/>
</dbReference>
<proteinExistence type="predicted"/>
<dbReference type="InterPro" id="IPR006379">
    <property type="entry name" value="HAD-SF_hydro_IIB"/>
</dbReference>
<dbReference type="NCBIfam" id="TIGR01484">
    <property type="entry name" value="HAD-SF-IIB"/>
    <property type="match status" value="1"/>
</dbReference>
<dbReference type="Gene3D" id="3.30.1240.10">
    <property type="match status" value="1"/>
</dbReference>
<dbReference type="PROSITE" id="PS01228">
    <property type="entry name" value="COF_1"/>
    <property type="match status" value="1"/>
</dbReference>
<dbReference type="OrthoDB" id="27226at2759"/>
<dbReference type="GO" id="GO:0005829">
    <property type="term" value="C:cytosol"/>
    <property type="evidence" value="ECO:0007669"/>
    <property type="project" value="TreeGrafter"/>
</dbReference>
<dbReference type="SUPFAM" id="SSF56784">
    <property type="entry name" value="HAD-like"/>
    <property type="match status" value="1"/>
</dbReference>
<dbReference type="Proteomes" id="UP000789831">
    <property type="component" value="Unassembled WGS sequence"/>
</dbReference>
<dbReference type="NCBIfam" id="TIGR00099">
    <property type="entry name" value="Cof-subfamily"/>
    <property type="match status" value="1"/>
</dbReference>
<organism evidence="1 2">
    <name type="scientific">Ambispora gerdemannii</name>
    <dbReference type="NCBI Taxonomy" id="144530"/>
    <lineage>
        <taxon>Eukaryota</taxon>
        <taxon>Fungi</taxon>
        <taxon>Fungi incertae sedis</taxon>
        <taxon>Mucoromycota</taxon>
        <taxon>Glomeromycotina</taxon>
        <taxon>Glomeromycetes</taxon>
        <taxon>Archaeosporales</taxon>
        <taxon>Ambisporaceae</taxon>
        <taxon>Ambispora</taxon>
    </lineage>
</organism>
<dbReference type="AlphaFoldDB" id="A0A9N9BSS3"/>
<dbReference type="InterPro" id="IPR000150">
    <property type="entry name" value="Cof"/>
</dbReference>
<gene>
    <name evidence="1" type="ORF">AGERDE_LOCUS7785</name>
</gene>
<dbReference type="InterPro" id="IPR036412">
    <property type="entry name" value="HAD-like_sf"/>
</dbReference>
<dbReference type="GO" id="GO:0016791">
    <property type="term" value="F:phosphatase activity"/>
    <property type="evidence" value="ECO:0007669"/>
    <property type="project" value="UniProtKB-ARBA"/>
</dbReference>
<dbReference type="Gene3D" id="3.40.50.1000">
    <property type="entry name" value="HAD superfamily/HAD-like"/>
    <property type="match status" value="1"/>
</dbReference>
<dbReference type="InterPro" id="IPR023214">
    <property type="entry name" value="HAD_sf"/>
</dbReference>
<dbReference type="PANTHER" id="PTHR10000:SF23">
    <property type="entry name" value="5-AMINO-6-(5-PHOSPHO-D-RIBITYLAMINO)URACIL PHOSPHATASE YITU"/>
    <property type="match status" value="1"/>
</dbReference>
<dbReference type="GO" id="GO:0000287">
    <property type="term" value="F:magnesium ion binding"/>
    <property type="evidence" value="ECO:0007669"/>
    <property type="project" value="TreeGrafter"/>
</dbReference>
<evidence type="ECO:0000313" key="2">
    <source>
        <dbReference type="Proteomes" id="UP000789831"/>
    </source>
</evidence>
<evidence type="ECO:0000313" key="1">
    <source>
        <dbReference type="EMBL" id="CAG8574040.1"/>
    </source>
</evidence>
<protein>
    <submittedName>
        <fullName evidence="1">2322_t:CDS:1</fullName>
    </submittedName>
</protein>
<keyword evidence="2" id="KW-1185">Reference proteome</keyword>
<reference evidence="1" key="1">
    <citation type="submission" date="2021-06" db="EMBL/GenBank/DDBJ databases">
        <authorList>
            <person name="Kallberg Y."/>
            <person name="Tangrot J."/>
            <person name="Rosling A."/>
        </authorList>
    </citation>
    <scope>NUCLEOTIDE SEQUENCE</scope>
    <source>
        <strain evidence="1">MT106</strain>
    </source>
</reference>
<sequence length="299" mass="34088">MNREITENKESHLIIVDLDGTLLNRDFSTLNQKNKKVLQELKKRGHKICIATGRNYFSALPFYQEIGLDTFLITYNGAYINHPLKKDSPTVTIPIANSVVRDILAEKIVKDNLLNFMVDSIDRQSISTSDDVYYQEIFFNNNPYIKGDVLQHLGEKDCLQLVLEFPNEERKINQIISTLRKKFKSSITFYCGEKLKAEQEGEKILVLDREKLIIKIRNYNANKGEAAKLVAGYYNTPLLRTIAFGNDINDMEMMNKVGIGVAVSNSVNNLKAYVHDITEFDSHSGGVAEYLTNYFGLDK</sequence>
<accession>A0A9N9BSS3</accession>
<dbReference type="Pfam" id="PF08282">
    <property type="entry name" value="Hydrolase_3"/>
    <property type="match status" value="1"/>
</dbReference>
<dbReference type="PANTHER" id="PTHR10000">
    <property type="entry name" value="PHOSPHOSERINE PHOSPHATASE"/>
    <property type="match status" value="1"/>
</dbReference>
<comment type="caution">
    <text evidence="1">The sequence shown here is derived from an EMBL/GenBank/DDBJ whole genome shotgun (WGS) entry which is preliminary data.</text>
</comment>